<keyword evidence="4" id="KW-0812">Transmembrane</keyword>
<evidence type="ECO:0000313" key="9">
    <source>
        <dbReference type="EMBL" id="QWW23336.1"/>
    </source>
</evidence>
<feature type="region of interest" description="Disordered" evidence="8">
    <location>
        <begin position="1"/>
        <end position="55"/>
    </location>
</feature>
<protein>
    <recommendedName>
        <fullName evidence="10">Mitochondrial fusion and transport protein UGO1</fullName>
    </recommendedName>
</protein>
<evidence type="ECO:0000256" key="6">
    <source>
        <dbReference type="ARBA" id="ARBA00023136"/>
    </source>
</evidence>
<sequence length="600" mass="66775">MSASDPISENGVSNNSVAPELSSIDLKREESPPVKKIKTEEASIPKHTEPPVHEIVGGSSIRQYLNKHLTQHLLEGLKQVGKDKPEDPLLALGKFLIQRSEDLKGDMPGDSSLRPYYDHDTFNAGYSVIYKPGIGVVDTATDKPIIASLGQSLGNSLAGKGVGINGIKNAGNRTSFSSVGPGGDKNYVYDLEFSEYFDFSNLSELLKNLFWNFFKNYCKVVVSQPLEIVRLVLQVGYFDFSTSKPRQTSKNHRRLAASINSSTGSMVSEGDLLSSSEGEEEIDFFQSTHGEPPMQKSVVSKKQKPVSKTSKIQPVSAHTVDILTAIASKDGPFALFPWITGFLSPFLGIPDPFFLDLTHSTEPAKSLWLSVSACVLAGVVLMPLDLIKVKLMLTQFNKAIPSDSNEQSPSATSGSDEEEQSAEKVKTRSVRESIKYYPIRYVLHPPFTITLLTVLHQFSTTVFRKASPYILFIRYNVDAYSAPNWYTMANLFLSIAELFIKLPMENLLRKEQVRFLLTPKSSESDPHRVVTIDNPDEDLIVTFNNWDAAHAHRTNGELSLWQRIRLLGLFNGWRVGVLNVIGFWGYNIFRSSEVLTEEKL</sequence>
<evidence type="ECO:0000256" key="3">
    <source>
        <dbReference type="ARBA" id="ARBA00010849"/>
    </source>
</evidence>
<dbReference type="CDD" id="cd22965">
    <property type="entry name" value="DD_DPY30_SDC1"/>
    <property type="match status" value="1"/>
</dbReference>
<dbReference type="InterPro" id="IPR007858">
    <property type="entry name" value="Dpy-30_motif"/>
</dbReference>
<dbReference type="SUPFAM" id="SSF103506">
    <property type="entry name" value="Mitochondrial carrier"/>
    <property type="match status" value="1"/>
</dbReference>
<dbReference type="EMBL" id="CP076750">
    <property type="protein sequence ID" value="QWW23336.1"/>
    <property type="molecule type" value="Genomic_DNA"/>
</dbReference>
<gene>
    <name evidence="9" type="ORF">CA7LBN_002137</name>
</gene>
<proteinExistence type="inferred from homology"/>
<feature type="compositionally biased region" description="Polar residues" evidence="8">
    <location>
        <begin position="1"/>
        <end position="17"/>
    </location>
</feature>
<comment type="subcellular location">
    <subcellularLocation>
        <location evidence="2">Membrane</location>
    </subcellularLocation>
    <subcellularLocation>
        <location evidence="1">Nucleus</location>
    </subcellularLocation>
</comment>
<name>A0A8F2W0M6_CANAR</name>
<dbReference type="GO" id="GO:0005634">
    <property type="term" value="C:nucleus"/>
    <property type="evidence" value="ECO:0007669"/>
    <property type="project" value="UniProtKB-SubCell"/>
</dbReference>
<evidence type="ECO:0008006" key="10">
    <source>
        <dbReference type="Google" id="ProtNLM"/>
    </source>
</evidence>
<dbReference type="Proteomes" id="UP000825438">
    <property type="component" value="Chromosome II"/>
</dbReference>
<dbReference type="GO" id="GO:0016020">
    <property type="term" value="C:membrane"/>
    <property type="evidence" value="ECO:0007669"/>
    <property type="project" value="UniProtKB-SubCell"/>
</dbReference>
<keyword evidence="7" id="KW-0539">Nucleus</keyword>
<evidence type="ECO:0000256" key="1">
    <source>
        <dbReference type="ARBA" id="ARBA00004123"/>
    </source>
</evidence>
<keyword evidence="6" id="KW-0472">Membrane</keyword>
<evidence type="ECO:0000256" key="8">
    <source>
        <dbReference type="SAM" id="MobiDB-lite"/>
    </source>
</evidence>
<evidence type="ECO:0000256" key="2">
    <source>
        <dbReference type="ARBA" id="ARBA00004370"/>
    </source>
</evidence>
<dbReference type="Pfam" id="PF05186">
    <property type="entry name" value="Dpy-30"/>
    <property type="match status" value="1"/>
</dbReference>
<dbReference type="InterPro" id="IPR023395">
    <property type="entry name" value="MCP_dom_sf"/>
</dbReference>
<dbReference type="InterPro" id="IPR049629">
    <property type="entry name" value="DPY30_SDC1_DD"/>
</dbReference>
<comment type="similarity">
    <text evidence="3">Belongs to the dpy-30 family.</text>
</comment>
<dbReference type="AlphaFoldDB" id="A0A8F2W0M6"/>
<evidence type="ECO:0000256" key="4">
    <source>
        <dbReference type="ARBA" id="ARBA00022692"/>
    </source>
</evidence>
<accession>A0A8F2W0M6</accession>
<feature type="region of interest" description="Disordered" evidence="8">
    <location>
        <begin position="401"/>
        <end position="426"/>
    </location>
</feature>
<organism evidence="9">
    <name type="scientific">Candidozyma auris</name>
    <name type="common">Yeast</name>
    <name type="synonym">Candida auris</name>
    <dbReference type="NCBI Taxonomy" id="498019"/>
    <lineage>
        <taxon>Eukaryota</taxon>
        <taxon>Fungi</taxon>
        <taxon>Dikarya</taxon>
        <taxon>Ascomycota</taxon>
        <taxon>Saccharomycotina</taxon>
        <taxon>Pichiomycetes</taxon>
        <taxon>Metschnikowiaceae</taxon>
        <taxon>Candidozyma</taxon>
    </lineage>
</organism>
<evidence type="ECO:0000256" key="7">
    <source>
        <dbReference type="ARBA" id="ARBA00023242"/>
    </source>
</evidence>
<dbReference type="Gene3D" id="1.20.890.10">
    <property type="entry name" value="cAMP-dependent protein kinase regulatory subunit, dimerization-anchoring domain"/>
    <property type="match status" value="1"/>
</dbReference>
<keyword evidence="5" id="KW-1133">Transmembrane helix</keyword>
<reference evidence="9" key="1">
    <citation type="submission" date="2021-06" db="EMBL/GenBank/DDBJ databases">
        <title>Candida auris outbreak in lebanese hospital.</title>
        <authorList>
            <person name="Finianos M."/>
        </authorList>
    </citation>
    <scope>NUCLEOTIDE SEQUENCE</scope>
    <source>
        <strain evidence="9">CA7LBN</strain>
    </source>
</reference>
<evidence type="ECO:0000256" key="5">
    <source>
        <dbReference type="ARBA" id="ARBA00022989"/>
    </source>
</evidence>
<feature type="compositionally biased region" description="Polar residues" evidence="8">
    <location>
        <begin position="401"/>
        <end position="414"/>
    </location>
</feature>
<feature type="compositionally biased region" description="Basic and acidic residues" evidence="8">
    <location>
        <begin position="25"/>
        <end position="52"/>
    </location>
</feature>